<feature type="domain" description="Glucose-methanol-choline oxidoreductase C-terminal" evidence="3">
    <location>
        <begin position="162"/>
        <end position="302"/>
    </location>
</feature>
<dbReference type="Pfam" id="PF05199">
    <property type="entry name" value="GMC_oxred_C"/>
    <property type="match status" value="1"/>
</dbReference>
<dbReference type="Proteomes" id="UP001055115">
    <property type="component" value="Unassembled WGS sequence"/>
</dbReference>
<dbReference type="Pfam" id="PF00732">
    <property type="entry name" value="GMC_oxred_N"/>
    <property type="match status" value="1"/>
</dbReference>
<evidence type="ECO:0000313" key="4">
    <source>
        <dbReference type="EMBL" id="GKT49547.1"/>
    </source>
</evidence>
<organism evidence="4 5">
    <name type="scientific">Colletotrichum spaethianum</name>
    <dbReference type="NCBI Taxonomy" id="700344"/>
    <lineage>
        <taxon>Eukaryota</taxon>
        <taxon>Fungi</taxon>
        <taxon>Dikarya</taxon>
        <taxon>Ascomycota</taxon>
        <taxon>Pezizomycotina</taxon>
        <taxon>Sordariomycetes</taxon>
        <taxon>Hypocreomycetidae</taxon>
        <taxon>Glomerellales</taxon>
        <taxon>Glomerellaceae</taxon>
        <taxon>Colletotrichum</taxon>
        <taxon>Colletotrichum spaethianum species complex</taxon>
    </lineage>
</organism>
<dbReference type="InterPro" id="IPR012132">
    <property type="entry name" value="GMC_OxRdtase"/>
</dbReference>
<protein>
    <submittedName>
        <fullName evidence="4">Oxygen-dependent choline dehydrogenase</fullName>
    </submittedName>
</protein>
<evidence type="ECO:0000256" key="1">
    <source>
        <dbReference type="ARBA" id="ARBA00010790"/>
    </source>
</evidence>
<dbReference type="Gene3D" id="3.50.50.60">
    <property type="entry name" value="FAD/NAD(P)-binding domain"/>
    <property type="match status" value="1"/>
</dbReference>
<dbReference type="SUPFAM" id="SSF51905">
    <property type="entry name" value="FAD/NAD(P)-binding domain"/>
    <property type="match status" value="1"/>
</dbReference>
<keyword evidence="5" id="KW-1185">Reference proteome</keyword>
<evidence type="ECO:0000313" key="5">
    <source>
        <dbReference type="Proteomes" id="UP001055115"/>
    </source>
</evidence>
<dbReference type="EMBL" id="BQXU01000030">
    <property type="protein sequence ID" value="GKT49547.1"/>
    <property type="molecule type" value="Genomic_DNA"/>
</dbReference>
<dbReference type="PANTHER" id="PTHR11552:SF80">
    <property type="entry name" value="GMC OXIDOREDUCTASE"/>
    <property type="match status" value="1"/>
</dbReference>
<dbReference type="InterPro" id="IPR007867">
    <property type="entry name" value="GMC_OxRtase_C"/>
</dbReference>
<evidence type="ECO:0000259" key="2">
    <source>
        <dbReference type="Pfam" id="PF00732"/>
    </source>
</evidence>
<dbReference type="PANTHER" id="PTHR11552">
    <property type="entry name" value="GLUCOSE-METHANOL-CHOLINE GMC OXIDOREDUCTASE"/>
    <property type="match status" value="1"/>
</dbReference>
<dbReference type="Gene3D" id="3.30.560.10">
    <property type="entry name" value="Glucose Oxidase, domain 3"/>
    <property type="match status" value="1"/>
</dbReference>
<dbReference type="InterPro" id="IPR036188">
    <property type="entry name" value="FAD/NAD-bd_sf"/>
</dbReference>
<dbReference type="InterPro" id="IPR000172">
    <property type="entry name" value="GMC_OxRdtase_N"/>
</dbReference>
<feature type="domain" description="Glucose-methanol-choline oxidoreductase N-terminal" evidence="2">
    <location>
        <begin position="4"/>
        <end position="54"/>
    </location>
</feature>
<gene>
    <name evidence="4" type="ORF">ColSpa_09728</name>
</gene>
<comment type="caution">
    <text evidence="4">The sequence shown here is derived from an EMBL/GenBank/DDBJ whole genome shotgun (WGS) entry which is preliminary data.</text>
</comment>
<proteinExistence type="inferred from homology"/>
<dbReference type="GO" id="GO:0050660">
    <property type="term" value="F:flavin adenine dinucleotide binding"/>
    <property type="evidence" value="ECO:0007669"/>
    <property type="project" value="InterPro"/>
</dbReference>
<dbReference type="GO" id="GO:0016614">
    <property type="term" value="F:oxidoreductase activity, acting on CH-OH group of donors"/>
    <property type="evidence" value="ECO:0007669"/>
    <property type="project" value="InterPro"/>
</dbReference>
<dbReference type="RefSeq" id="XP_049131897.1">
    <property type="nucleotide sequence ID" value="XM_049275940.1"/>
</dbReference>
<name>A0AA37UQV4_9PEZI</name>
<comment type="similarity">
    <text evidence="1">Belongs to the GMC oxidoreductase family.</text>
</comment>
<dbReference type="AlphaFoldDB" id="A0AA37UQV4"/>
<sequence>MQVFASRGVIVAGGAFNSPHILQLSDIGNKSHLEALGIKVVADLPGVGRNLQDNQELPIVGHAQLNLTAIPNPNEPTCAKGTPGDPCEELWRQGKGLYMRPGYNSNALLLKSNYSLNGERDVFIFSWPNAFRDFWPTVKQPDLVDPPTTIGFSMVKMHPQNTAGCVKVQSADSTEPPEINFELYQECVETDLGALAETVTWGRRSMSNVQGPWGPLEPAEPPCSQIRSDGRCGDADTESDKKWIREQTFGHHPTGTCKIGTEGNRMAVLDSKFRVLGANGQRVVDASVFPRAPGAFPAVATFIIIQKASDVILGEAGASRQW</sequence>
<reference evidence="4 5" key="1">
    <citation type="submission" date="2022-03" db="EMBL/GenBank/DDBJ databases">
        <title>Genome data of Colletotrichum spp.</title>
        <authorList>
            <person name="Utami Y.D."/>
            <person name="Hiruma K."/>
        </authorList>
    </citation>
    <scope>NUCLEOTIDE SEQUENCE [LARGE SCALE GENOMIC DNA]</scope>
    <source>
        <strain evidence="4 5">MAFF 239500</strain>
    </source>
</reference>
<dbReference type="GeneID" id="73330530"/>
<evidence type="ECO:0000259" key="3">
    <source>
        <dbReference type="Pfam" id="PF05199"/>
    </source>
</evidence>
<accession>A0AA37UQV4</accession>